<dbReference type="EMBL" id="CP046956">
    <property type="protein sequence ID" value="QTN00416.1"/>
    <property type="molecule type" value="Genomic_DNA"/>
</dbReference>
<dbReference type="SUPFAM" id="SSF53613">
    <property type="entry name" value="Ribokinase-like"/>
    <property type="match status" value="1"/>
</dbReference>
<proteinExistence type="inferred from homology"/>
<keyword evidence="4 7" id="KW-0418">Kinase</keyword>
<keyword evidence="8" id="KW-1185">Reference proteome</keyword>
<comment type="similarity">
    <text evidence="1">Belongs to the carbohydrate kinase PfkB family.</text>
</comment>
<reference evidence="7 8" key="1">
    <citation type="submission" date="2019-12" db="EMBL/GenBank/DDBJ databases">
        <title>The whole genome sequencing of a strain isolated from a Mars analog, Dalangtan Playa.</title>
        <authorList>
            <person name="Huang T."/>
        </authorList>
    </citation>
    <scope>NUCLEOTIDE SEQUENCE [LARGE SCALE GENOMIC DNA]</scope>
    <source>
        <strain evidence="7 8">DP4-553-S</strain>
    </source>
</reference>
<protein>
    <submittedName>
        <fullName evidence="7">Sugar kinase</fullName>
    </submittedName>
</protein>
<dbReference type="InterPro" id="IPR029056">
    <property type="entry name" value="Ribokinase-like"/>
</dbReference>
<dbReference type="PANTHER" id="PTHR43085">
    <property type="entry name" value="HEXOKINASE FAMILY MEMBER"/>
    <property type="match status" value="1"/>
</dbReference>
<evidence type="ECO:0000256" key="2">
    <source>
        <dbReference type="ARBA" id="ARBA00022679"/>
    </source>
</evidence>
<dbReference type="Proteomes" id="UP000665043">
    <property type="component" value="Chromosome"/>
</dbReference>
<evidence type="ECO:0000313" key="8">
    <source>
        <dbReference type="Proteomes" id="UP000665043"/>
    </source>
</evidence>
<dbReference type="PROSITE" id="PS00584">
    <property type="entry name" value="PFKB_KINASES_2"/>
    <property type="match status" value="1"/>
</dbReference>
<organism evidence="7 8">
    <name type="scientific">Sediminibacillus dalangtanensis</name>
    <dbReference type="NCBI Taxonomy" id="2729421"/>
    <lineage>
        <taxon>Bacteria</taxon>
        <taxon>Bacillati</taxon>
        <taxon>Bacillota</taxon>
        <taxon>Bacilli</taxon>
        <taxon>Bacillales</taxon>
        <taxon>Bacillaceae</taxon>
        <taxon>Sediminibacillus</taxon>
    </lineage>
</organism>
<evidence type="ECO:0000256" key="5">
    <source>
        <dbReference type="ARBA" id="ARBA00022840"/>
    </source>
</evidence>
<dbReference type="InterPro" id="IPR011611">
    <property type="entry name" value="PfkB_dom"/>
</dbReference>
<feature type="domain" description="Carbohydrate kinase PfkB" evidence="6">
    <location>
        <begin position="2"/>
        <end position="301"/>
    </location>
</feature>
<dbReference type="GO" id="GO:0016301">
    <property type="term" value="F:kinase activity"/>
    <property type="evidence" value="ECO:0007669"/>
    <property type="project" value="UniProtKB-KW"/>
</dbReference>
<dbReference type="PANTHER" id="PTHR43085:SF1">
    <property type="entry name" value="PSEUDOURIDINE KINASE-RELATED"/>
    <property type="match status" value="1"/>
</dbReference>
<sequence>MLDVITIGDGMITFNPKNTGPMRFVNEFERKVGGAELNFAVGCARLGLRSGWISRVGKDEFGKFVLNFMRGEGVDVTEARLVDGYPTSVNFKEIRESGDGKTFYYREKSPTETMTLEDIDEDYIKQAKVLHITGVFPAISERNIELVRRAVSLAKKHGLKVSFDPNIRLKLWSAAKAREVLQSFLPDVDILLVGIEELSFLFEMEEQEEAMIDQLQPYNIEAIVIKKGAEGSVGYIHGQRLQVPGFPVGKVVDTVGAGDGFDAGFIYAWKQNWTAERMLTFANAVGALVVSVAGDNEGLPDLDEVLEMMGEKQRIER</sequence>
<keyword evidence="2" id="KW-0808">Transferase</keyword>
<dbReference type="Pfam" id="PF00294">
    <property type="entry name" value="PfkB"/>
    <property type="match status" value="1"/>
</dbReference>
<name>A0ABX7VXP9_9BACI</name>
<evidence type="ECO:0000256" key="3">
    <source>
        <dbReference type="ARBA" id="ARBA00022741"/>
    </source>
</evidence>
<dbReference type="Gene3D" id="3.40.1190.20">
    <property type="match status" value="1"/>
</dbReference>
<dbReference type="InterPro" id="IPR002173">
    <property type="entry name" value="Carboh/pur_kinase_PfkB_CS"/>
</dbReference>
<evidence type="ECO:0000256" key="1">
    <source>
        <dbReference type="ARBA" id="ARBA00010688"/>
    </source>
</evidence>
<dbReference type="CDD" id="cd01166">
    <property type="entry name" value="KdgK"/>
    <property type="match status" value="1"/>
</dbReference>
<keyword evidence="5" id="KW-0067">ATP-binding</keyword>
<dbReference type="RefSeq" id="WP_209365552.1">
    <property type="nucleotide sequence ID" value="NZ_CP046956.1"/>
</dbReference>
<accession>A0ABX7VXP9</accession>
<evidence type="ECO:0000256" key="4">
    <source>
        <dbReference type="ARBA" id="ARBA00022777"/>
    </source>
</evidence>
<evidence type="ECO:0000259" key="6">
    <source>
        <dbReference type="Pfam" id="PF00294"/>
    </source>
</evidence>
<evidence type="ECO:0000313" key="7">
    <source>
        <dbReference type="EMBL" id="QTN00416.1"/>
    </source>
</evidence>
<keyword evidence="3" id="KW-0547">Nucleotide-binding</keyword>
<gene>
    <name evidence="7" type="ORF">ERJ70_14585</name>
</gene>
<dbReference type="InterPro" id="IPR050306">
    <property type="entry name" value="PfkB_Carbo_kinase"/>
</dbReference>